<feature type="binding site" evidence="3">
    <location>
        <position position="54"/>
    </location>
    <ligand>
        <name>Mg(2+)</name>
        <dbReference type="ChEBI" id="CHEBI:18420"/>
        <label>1</label>
    </ligand>
</feature>
<accession>A9DQZ0</accession>
<sequence>MIENTFINRFKGSILLGAIGDAWGSAYENQSLPDEKAFYLFKEPEKPKIWQFTDDTQLTLATCEAILEDPTVAPKTLITYFLKYYNKNRINGIGAATLKALQELNAGAHWSQTGRKGEFSAGNGSAMRIAPLAFLNNISRERIREISYITHQNEEAYVGALVVVLAIKEIINNNWNDTSLIKHIIPKLPDTNVKDRLIALHELENTSIIDVGKLGNNGYVVNSIPLAIFAAQKVKTQSITSIFEELITVGGDTDTNCSIAGQIMGTYVGIDKIPKILKDNIKPLSGYNNLQNIINKLPNTN</sequence>
<evidence type="ECO:0000256" key="3">
    <source>
        <dbReference type="PIRSR" id="PIRSR605502-1"/>
    </source>
</evidence>
<dbReference type="EMBL" id="ABIB01000003">
    <property type="protein sequence ID" value="EDP96716.1"/>
    <property type="molecule type" value="Genomic_DNA"/>
</dbReference>
<keyword evidence="2 4" id="KW-0378">Hydrolase</keyword>
<feature type="binding site" evidence="3">
    <location>
        <position position="254"/>
    </location>
    <ligand>
        <name>Mg(2+)</name>
        <dbReference type="ChEBI" id="CHEBI:18420"/>
        <label>1</label>
    </ligand>
</feature>
<comment type="similarity">
    <text evidence="1">Belongs to the ADP-ribosylglycohydrolase family.</text>
</comment>
<dbReference type="GO" id="GO:0016787">
    <property type="term" value="F:hydrolase activity"/>
    <property type="evidence" value="ECO:0007669"/>
    <property type="project" value="UniProtKB-KW"/>
</dbReference>
<dbReference type="RefSeq" id="WP_007095770.1">
    <property type="nucleotide sequence ID" value="NZ_CP142125.1"/>
</dbReference>
<feature type="binding site" evidence="3">
    <location>
        <position position="255"/>
    </location>
    <ligand>
        <name>Mg(2+)</name>
        <dbReference type="ChEBI" id="CHEBI:18420"/>
        <label>1</label>
    </ligand>
</feature>
<protein>
    <submittedName>
        <fullName evidence="4">ADP-ribosylglycohydrolase</fullName>
    </submittedName>
</protein>
<evidence type="ECO:0000313" key="5">
    <source>
        <dbReference type="Proteomes" id="UP000002945"/>
    </source>
</evidence>
<dbReference type="GO" id="GO:0046872">
    <property type="term" value="F:metal ion binding"/>
    <property type="evidence" value="ECO:0007669"/>
    <property type="project" value="UniProtKB-KW"/>
</dbReference>
<dbReference type="Pfam" id="PF03747">
    <property type="entry name" value="ADP_ribosyl_GH"/>
    <property type="match status" value="1"/>
</dbReference>
<evidence type="ECO:0000313" key="4">
    <source>
        <dbReference type="EMBL" id="EDP96716.1"/>
    </source>
</evidence>
<dbReference type="AlphaFoldDB" id="A9DQZ0"/>
<comment type="caution">
    <text evidence="4">The sequence shown here is derived from an EMBL/GenBank/DDBJ whole genome shotgun (WGS) entry which is preliminary data.</text>
</comment>
<dbReference type="InterPro" id="IPR050792">
    <property type="entry name" value="ADP-ribosylglycohydrolase"/>
</dbReference>
<keyword evidence="3" id="KW-0479">Metal-binding</keyword>
<evidence type="ECO:0000256" key="1">
    <source>
        <dbReference type="ARBA" id="ARBA00010702"/>
    </source>
</evidence>
<dbReference type="HOGENOM" id="CLU_024566_8_0_10"/>
<dbReference type="OrthoDB" id="9798107at2"/>
<feature type="binding site" evidence="3">
    <location>
        <position position="252"/>
    </location>
    <ligand>
        <name>Mg(2+)</name>
        <dbReference type="ChEBI" id="CHEBI:18420"/>
        <label>1</label>
    </ligand>
</feature>
<dbReference type="STRING" id="391587.KAOT1_16173"/>
<dbReference type="eggNOG" id="COG1397">
    <property type="taxonomic scope" value="Bacteria"/>
</dbReference>
<comment type="cofactor">
    <cofactor evidence="3">
        <name>Mg(2+)</name>
        <dbReference type="ChEBI" id="CHEBI:18420"/>
    </cofactor>
    <text evidence="3">Binds 2 magnesium ions per subunit.</text>
</comment>
<dbReference type="PANTHER" id="PTHR16222">
    <property type="entry name" value="ADP-RIBOSYLGLYCOHYDROLASE"/>
    <property type="match status" value="1"/>
</dbReference>
<dbReference type="SUPFAM" id="SSF101478">
    <property type="entry name" value="ADP-ribosylglycohydrolase"/>
    <property type="match status" value="1"/>
</dbReference>
<organism evidence="4 5">
    <name type="scientific">Kordia algicida OT-1</name>
    <dbReference type="NCBI Taxonomy" id="391587"/>
    <lineage>
        <taxon>Bacteria</taxon>
        <taxon>Pseudomonadati</taxon>
        <taxon>Bacteroidota</taxon>
        <taxon>Flavobacteriia</taxon>
        <taxon>Flavobacteriales</taxon>
        <taxon>Flavobacteriaceae</taxon>
        <taxon>Kordia</taxon>
    </lineage>
</organism>
<dbReference type="Proteomes" id="UP000002945">
    <property type="component" value="Unassembled WGS sequence"/>
</dbReference>
<name>A9DQZ0_9FLAO</name>
<proteinExistence type="inferred from homology"/>
<evidence type="ECO:0000256" key="2">
    <source>
        <dbReference type="ARBA" id="ARBA00022801"/>
    </source>
</evidence>
<dbReference type="PANTHER" id="PTHR16222:SF24">
    <property type="entry name" value="ADP-RIBOSYLHYDROLASE ARH3"/>
    <property type="match status" value="1"/>
</dbReference>
<feature type="binding site" evidence="3">
    <location>
        <position position="53"/>
    </location>
    <ligand>
        <name>Mg(2+)</name>
        <dbReference type="ChEBI" id="CHEBI:18420"/>
        <label>1</label>
    </ligand>
</feature>
<gene>
    <name evidence="4" type="ORF">KAOT1_16173</name>
</gene>
<dbReference type="InterPro" id="IPR036705">
    <property type="entry name" value="Ribosyl_crysJ1_sf"/>
</dbReference>
<keyword evidence="5" id="KW-1185">Reference proteome</keyword>
<feature type="binding site" evidence="3">
    <location>
        <position position="55"/>
    </location>
    <ligand>
        <name>Mg(2+)</name>
        <dbReference type="ChEBI" id="CHEBI:18420"/>
        <label>1</label>
    </ligand>
</feature>
<reference evidence="4 5" key="1">
    <citation type="journal article" date="2011" name="J. Bacteriol.">
        <title>Genome sequence of the algicidal bacterium Kordia algicida OT-1.</title>
        <authorList>
            <person name="Lee H.S."/>
            <person name="Kang S.G."/>
            <person name="Kwon K.K."/>
            <person name="Lee J.H."/>
            <person name="Kim S.J."/>
        </authorList>
    </citation>
    <scope>NUCLEOTIDE SEQUENCE [LARGE SCALE GENOMIC DNA]</scope>
    <source>
        <strain evidence="4 5">OT-1</strain>
    </source>
</reference>
<keyword evidence="3" id="KW-0460">Magnesium</keyword>
<dbReference type="InterPro" id="IPR005502">
    <property type="entry name" value="Ribosyl_crysJ1"/>
</dbReference>
<dbReference type="Gene3D" id="1.10.4080.10">
    <property type="entry name" value="ADP-ribosylation/Crystallin J1"/>
    <property type="match status" value="1"/>
</dbReference>